<dbReference type="AlphaFoldDB" id="A0A834U3B1"/>
<sequence>MAEYRISIYGRKQSEWDQLASWIVNNALYSENALPRLYNVYKNMGIVNSFQNILDNMFIPLFEVTVDPNSHPQLHLFLTQVSQSDSSCMQRLNIFVLVHTQSYVYI</sequence>
<dbReference type="GO" id="GO:0003876">
    <property type="term" value="F:AMP deaminase activity"/>
    <property type="evidence" value="ECO:0007669"/>
    <property type="project" value="InterPro"/>
</dbReference>
<keyword evidence="3" id="KW-1185">Reference proteome</keyword>
<dbReference type="Pfam" id="PF19326">
    <property type="entry name" value="AMP_deaminase"/>
    <property type="match status" value="1"/>
</dbReference>
<dbReference type="OrthoDB" id="1699317at2759"/>
<dbReference type="InterPro" id="IPR032466">
    <property type="entry name" value="Metal_Hydrolase"/>
</dbReference>
<dbReference type="EMBL" id="JAAIUW010000006">
    <property type="protein sequence ID" value="KAF7829424.1"/>
    <property type="molecule type" value="Genomic_DNA"/>
</dbReference>
<dbReference type="PANTHER" id="PTHR11359">
    <property type="entry name" value="AMP DEAMINASE"/>
    <property type="match status" value="1"/>
</dbReference>
<dbReference type="SUPFAM" id="SSF51556">
    <property type="entry name" value="Metallo-dependent hydrolases"/>
    <property type="match status" value="1"/>
</dbReference>
<evidence type="ECO:0000256" key="1">
    <source>
        <dbReference type="ARBA" id="ARBA00006676"/>
    </source>
</evidence>
<dbReference type="GO" id="GO:0046033">
    <property type="term" value="P:AMP metabolic process"/>
    <property type="evidence" value="ECO:0007669"/>
    <property type="project" value="TreeGrafter"/>
</dbReference>
<dbReference type="GO" id="GO:0005829">
    <property type="term" value="C:cytosol"/>
    <property type="evidence" value="ECO:0007669"/>
    <property type="project" value="TreeGrafter"/>
</dbReference>
<dbReference type="InterPro" id="IPR006329">
    <property type="entry name" value="AMPD"/>
</dbReference>
<accession>A0A834U3B1</accession>
<comment type="caution">
    <text evidence="2">The sequence shown here is derived from an EMBL/GenBank/DDBJ whole genome shotgun (WGS) entry which is preliminary data.</text>
</comment>
<proteinExistence type="inferred from homology"/>
<dbReference type="Gene3D" id="3.20.20.140">
    <property type="entry name" value="Metal-dependent hydrolases"/>
    <property type="match status" value="1"/>
</dbReference>
<dbReference type="GO" id="GO:0032264">
    <property type="term" value="P:IMP salvage"/>
    <property type="evidence" value="ECO:0007669"/>
    <property type="project" value="InterPro"/>
</dbReference>
<comment type="similarity">
    <text evidence="1">Belongs to the metallo-dependent hydrolases superfamily. Adenosine and AMP deaminases family.</text>
</comment>
<reference evidence="2" key="1">
    <citation type="submission" date="2020-09" db="EMBL/GenBank/DDBJ databases">
        <title>Genome-Enabled Discovery of Anthraquinone Biosynthesis in Senna tora.</title>
        <authorList>
            <person name="Kang S.-H."/>
            <person name="Pandey R.P."/>
            <person name="Lee C.-M."/>
            <person name="Sim J.-S."/>
            <person name="Jeong J.-T."/>
            <person name="Choi B.-S."/>
            <person name="Jung M."/>
            <person name="Ginzburg D."/>
            <person name="Zhao K."/>
            <person name="Won S.Y."/>
            <person name="Oh T.-J."/>
            <person name="Yu Y."/>
            <person name="Kim N.-H."/>
            <person name="Lee O.R."/>
            <person name="Lee T.-H."/>
            <person name="Bashyal P."/>
            <person name="Kim T.-S."/>
            <person name="Lee W.-H."/>
            <person name="Kawkins C."/>
            <person name="Kim C.-K."/>
            <person name="Kim J.S."/>
            <person name="Ahn B.O."/>
            <person name="Rhee S.Y."/>
            <person name="Sohng J.K."/>
        </authorList>
    </citation>
    <scope>NUCLEOTIDE SEQUENCE</scope>
    <source>
        <tissue evidence="2">Leaf</tissue>
    </source>
</reference>
<protein>
    <submittedName>
        <fullName evidence="2">AMP deaminase</fullName>
    </submittedName>
</protein>
<dbReference type="Proteomes" id="UP000634136">
    <property type="component" value="Unassembled WGS sequence"/>
</dbReference>
<name>A0A834U3B1_9FABA</name>
<evidence type="ECO:0000313" key="3">
    <source>
        <dbReference type="Proteomes" id="UP000634136"/>
    </source>
</evidence>
<dbReference type="PANTHER" id="PTHR11359:SF14">
    <property type="entry name" value="AMP DEAMINASE"/>
    <property type="match status" value="1"/>
</dbReference>
<gene>
    <name evidence="2" type="ORF">G2W53_020588</name>
</gene>
<organism evidence="2 3">
    <name type="scientific">Senna tora</name>
    <dbReference type="NCBI Taxonomy" id="362788"/>
    <lineage>
        <taxon>Eukaryota</taxon>
        <taxon>Viridiplantae</taxon>
        <taxon>Streptophyta</taxon>
        <taxon>Embryophyta</taxon>
        <taxon>Tracheophyta</taxon>
        <taxon>Spermatophyta</taxon>
        <taxon>Magnoliopsida</taxon>
        <taxon>eudicotyledons</taxon>
        <taxon>Gunneridae</taxon>
        <taxon>Pentapetalae</taxon>
        <taxon>rosids</taxon>
        <taxon>fabids</taxon>
        <taxon>Fabales</taxon>
        <taxon>Fabaceae</taxon>
        <taxon>Caesalpinioideae</taxon>
        <taxon>Cassia clade</taxon>
        <taxon>Senna</taxon>
    </lineage>
</organism>
<evidence type="ECO:0000313" key="2">
    <source>
        <dbReference type="EMBL" id="KAF7829424.1"/>
    </source>
</evidence>